<reference evidence="2" key="2">
    <citation type="journal article" date="2023" name="IMA Fungus">
        <title>Comparative genomic study of the Penicillium genus elucidates a diverse pangenome and 15 lateral gene transfer events.</title>
        <authorList>
            <person name="Petersen C."/>
            <person name="Sorensen T."/>
            <person name="Nielsen M.R."/>
            <person name="Sondergaard T.E."/>
            <person name="Sorensen J.L."/>
            <person name="Fitzpatrick D.A."/>
            <person name="Frisvad J.C."/>
            <person name="Nielsen K.L."/>
        </authorList>
    </citation>
    <scope>NUCLEOTIDE SEQUENCE</scope>
    <source>
        <strain evidence="2">IBT 16849</strain>
    </source>
</reference>
<dbReference type="EMBL" id="JAPQKP010000002">
    <property type="protein sequence ID" value="KAJ5205478.1"/>
    <property type="molecule type" value="Genomic_DNA"/>
</dbReference>
<feature type="compositionally biased region" description="Basic and acidic residues" evidence="1">
    <location>
        <begin position="9"/>
        <end position="20"/>
    </location>
</feature>
<dbReference type="Proteomes" id="UP001150879">
    <property type="component" value="Unassembled WGS sequence"/>
</dbReference>
<reference evidence="2" key="1">
    <citation type="submission" date="2022-11" db="EMBL/GenBank/DDBJ databases">
        <authorList>
            <person name="Petersen C."/>
        </authorList>
    </citation>
    <scope>NUCLEOTIDE SEQUENCE</scope>
    <source>
        <strain evidence="2">IBT 16849</strain>
    </source>
</reference>
<proteinExistence type="predicted"/>
<protein>
    <submittedName>
        <fullName evidence="2">Uncharacterized protein</fullName>
    </submittedName>
</protein>
<organism evidence="2 3">
    <name type="scientific">Penicillium cf. griseofulvum</name>
    <dbReference type="NCBI Taxonomy" id="2972120"/>
    <lineage>
        <taxon>Eukaryota</taxon>
        <taxon>Fungi</taxon>
        <taxon>Dikarya</taxon>
        <taxon>Ascomycota</taxon>
        <taxon>Pezizomycotina</taxon>
        <taxon>Eurotiomycetes</taxon>
        <taxon>Eurotiomycetidae</taxon>
        <taxon>Eurotiales</taxon>
        <taxon>Aspergillaceae</taxon>
        <taxon>Penicillium</taxon>
    </lineage>
</organism>
<keyword evidence="3" id="KW-1185">Reference proteome</keyword>
<evidence type="ECO:0000313" key="3">
    <source>
        <dbReference type="Proteomes" id="UP001150879"/>
    </source>
</evidence>
<accession>A0A9W9MQ92</accession>
<evidence type="ECO:0000313" key="2">
    <source>
        <dbReference type="EMBL" id="KAJ5205478.1"/>
    </source>
</evidence>
<evidence type="ECO:0000256" key="1">
    <source>
        <dbReference type="SAM" id="MobiDB-lite"/>
    </source>
</evidence>
<comment type="caution">
    <text evidence="2">The sequence shown here is derived from an EMBL/GenBank/DDBJ whole genome shotgun (WGS) entry which is preliminary data.</text>
</comment>
<sequence>MLNSMDTQATERERRDATEDEIKTLPHVVDSIPLIVWIALVAGASERFTYYAVTTPWQNYMQNDRDSTEVPGVLGLG</sequence>
<name>A0A9W9MQ92_9EURO</name>
<gene>
    <name evidence="2" type="ORF">N7472_001926</name>
</gene>
<feature type="region of interest" description="Disordered" evidence="1">
    <location>
        <begin position="1"/>
        <end position="20"/>
    </location>
</feature>
<dbReference type="AlphaFoldDB" id="A0A9W9MQ92"/>